<sequence>MVSAIGIVPVPLDLFRWHGNVLSVFSALCVDLAVNVLDFSRIAVRLIATANQRIIGHLPFRIELLVQGLILRWMAMNSGLALSILRFDLHRQQATDAAPEDEFA</sequence>
<dbReference type="EMBL" id="LLXX01000141">
    <property type="protein sequence ID" value="KRR03353.1"/>
    <property type="molecule type" value="Genomic_DNA"/>
</dbReference>
<dbReference type="Proteomes" id="UP000051913">
    <property type="component" value="Unassembled WGS sequence"/>
</dbReference>
<feature type="transmembrane region" description="Helical" evidence="1">
    <location>
        <begin position="17"/>
        <end position="37"/>
    </location>
</feature>
<keyword evidence="1" id="KW-0812">Transmembrane</keyword>
<evidence type="ECO:0000256" key="1">
    <source>
        <dbReference type="SAM" id="Phobius"/>
    </source>
</evidence>
<proteinExistence type="predicted"/>
<keyword evidence="3" id="KW-1185">Reference proteome</keyword>
<keyword evidence="1" id="KW-1133">Transmembrane helix</keyword>
<evidence type="ECO:0000313" key="3">
    <source>
        <dbReference type="Proteomes" id="UP000051913"/>
    </source>
</evidence>
<evidence type="ECO:0000313" key="2">
    <source>
        <dbReference type="EMBL" id="KRR03353.1"/>
    </source>
</evidence>
<keyword evidence="1" id="KW-0472">Membrane</keyword>
<gene>
    <name evidence="2" type="ORF">CP49_09995</name>
</gene>
<name>A0A0R3L5Y7_9BRAD</name>
<accession>A0A0R3L5Y7</accession>
<reference evidence="2 3" key="1">
    <citation type="submission" date="2014-03" db="EMBL/GenBank/DDBJ databases">
        <title>Bradyrhizobium valentinum sp. nov., isolated from effective nodules of Lupinus mariae-josephae, a lupine endemic of basic-lime soils in Eastern Spain.</title>
        <authorList>
            <person name="Duran D."/>
            <person name="Rey L."/>
            <person name="Navarro A."/>
            <person name="Busquets A."/>
            <person name="Imperial J."/>
            <person name="Ruiz-Argueso T."/>
        </authorList>
    </citation>
    <scope>NUCLEOTIDE SEQUENCE [LARGE SCALE GENOMIC DNA]</scope>
    <source>
        <strain evidence="2 3">LmjM3</strain>
    </source>
</reference>
<dbReference type="AlphaFoldDB" id="A0A0R3L5Y7"/>
<protein>
    <submittedName>
        <fullName evidence="2">Uncharacterized protein</fullName>
    </submittedName>
</protein>
<comment type="caution">
    <text evidence="2">The sequence shown here is derived from an EMBL/GenBank/DDBJ whole genome shotgun (WGS) entry which is preliminary data.</text>
</comment>
<organism evidence="2 3">
    <name type="scientific">Bradyrhizobium valentinum</name>
    <dbReference type="NCBI Taxonomy" id="1518501"/>
    <lineage>
        <taxon>Bacteria</taxon>
        <taxon>Pseudomonadati</taxon>
        <taxon>Pseudomonadota</taxon>
        <taxon>Alphaproteobacteria</taxon>
        <taxon>Hyphomicrobiales</taxon>
        <taxon>Nitrobacteraceae</taxon>
        <taxon>Bradyrhizobium</taxon>
    </lineage>
</organism>